<evidence type="ECO:0000313" key="15">
    <source>
        <dbReference type="EMBL" id="CAH8382042.1"/>
    </source>
</evidence>
<evidence type="ECO:0000256" key="5">
    <source>
        <dbReference type="ARBA" id="ARBA00005884"/>
    </source>
</evidence>
<evidence type="ECO:0000256" key="11">
    <source>
        <dbReference type="ARBA" id="ARBA00022786"/>
    </source>
</evidence>
<keyword evidence="16" id="KW-1185">Reference proteome</keyword>
<dbReference type="InterPro" id="IPR017907">
    <property type="entry name" value="Znf_RING_CS"/>
</dbReference>
<feature type="compositionally biased region" description="Acidic residues" evidence="13">
    <location>
        <begin position="1"/>
        <end position="16"/>
    </location>
</feature>
<evidence type="ECO:0000256" key="12">
    <source>
        <dbReference type="ARBA" id="ARBA00022833"/>
    </source>
</evidence>
<organism evidence="15 16">
    <name type="scientific">Eruca vesicaria subsp. sativa</name>
    <name type="common">Garden rocket</name>
    <name type="synonym">Eruca sativa</name>
    <dbReference type="NCBI Taxonomy" id="29727"/>
    <lineage>
        <taxon>Eukaryota</taxon>
        <taxon>Viridiplantae</taxon>
        <taxon>Streptophyta</taxon>
        <taxon>Embryophyta</taxon>
        <taxon>Tracheophyta</taxon>
        <taxon>Spermatophyta</taxon>
        <taxon>Magnoliopsida</taxon>
        <taxon>eudicotyledons</taxon>
        <taxon>Gunneridae</taxon>
        <taxon>Pentapetalae</taxon>
        <taxon>rosids</taxon>
        <taxon>malvids</taxon>
        <taxon>Brassicales</taxon>
        <taxon>Brassicaceae</taxon>
        <taxon>Brassiceae</taxon>
        <taxon>Eruca</taxon>
    </lineage>
</organism>
<name>A0ABC8LEN7_ERUVS</name>
<evidence type="ECO:0000256" key="6">
    <source>
        <dbReference type="ARBA" id="ARBA00012251"/>
    </source>
</evidence>
<evidence type="ECO:0000256" key="1">
    <source>
        <dbReference type="ARBA" id="ARBA00001798"/>
    </source>
</evidence>
<dbReference type="PROSITE" id="PS00518">
    <property type="entry name" value="ZF_RING_1"/>
    <property type="match status" value="1"/>
</dbReference>
<comment type="function">
    <text evidence="3">Might act as an E3 ubiquitin-protein ligase, or as part of E3 complex, which accepts ubiquitin from specific E2 ubiquitin-conjugating enzymes and then transfers it to substrates.</text>
</comment>
<dbReference type="InterPro" id="IPR013083">
    <property type="entry name" value="Znf_RING/FYVE/PHD"/>
</dbReference>
<dbReference type="CDD" id="cd20346">
    <property type="entry name" value="BRcat_RBR_ANKIB1"/>
    <property type="match status" value="1"/>
</dbReference>
<dbReference type="Gene3D" id="3.30.40.10">
    <property type="entry name" value="Zinc/RING finger domain, C3HC4 (zinc finger)"/>
    <property type="match status" value="1"/>
</dbReference>
<dbReference type="Pfam" id="PF21235">
    <property type="entry name" value="UBA_ARI1"/>
    <property type="match status" value="1"/>
</dbReference>
<gene>
    <name evidence="15" type="ORF">ERUC_LOCUS34525</name>
</gene>
<evidence type="ECO:0000256" key="13">
    <source>
        <dbReference type="SAM" id="MobiDB-lite"/>
    </source>
</evidence>
<dbReference type="Pfam" id="PF01485">
    <property type="entry name" value="IBR"/>
    <property type="match status" value="1"/>
</dbReference>
<keyword evidence="8" id="KW-0479">Metal-binding</keyword>
<evidence type="ECO:0000256" key="8">
    <source>
        <dbReference type="ARBA" id="ARBA00022723"/>
    </source>
</evidence>
<evidence type="ECO:0000259" key="14">
    <source>
        <dbReference type="PROSITE" id="PS51873"/>
    </source>
</evidence>
<sequence length="492" mass="56838">MDYSDDDGMLDTDSGEDNLYSENAADDSDPGFAEEGLDNKDSTSQLSYVVLNEEDIRKHQRTDIEQVSMVLSISQVEAIALLLHYQWNVSKVEDEWFTDEEKVRKSVGLLKEPLEIATVSCGHSYCKTCWTGYITSKINDGPGCLIFKCPDTSCSAVVGHDMINNLVTMEEDKEKYNKYFLRSYVESSQKKIKWCPSPGCEHAVDLGGESDENYDVSCLCSNEFCWNCCEDAHRPVDCDTVAKWIFKNKDESENTTWILANTKPCPNCKRQIEKNQGCNNMICSICRHMFCWACLGPLGNHSCHRYKGDKETEVKRERAKEAIDRYMHYYERWSSNQSSRVMAMADLKKLESVQIKKLSIKHGIPKTQLQFFVEAWLQIIECRRVLKWTYAYGYYLSEKESTKKRFFEYLQGEAEFGLERLHQCAELEFKQLVKETEDFSKSFEDFRRKLIGLTKVTKTYFENLVKALENGLADVEHNESNSATKSKRQKLV</sequence>
<dbReference type="Proteomes" id="UP001642260">
    <property type="component" value="Unassembled WGS sequence"/>
</dbReference>
<keyword evidence="12" id="KW-0862">Zinc</keyword>
<keyword evidence="10" id="KW-0863">Zinc-finger</keyword>
<evidence type="ECO:0000256" key="3">
    <source>
        <dbReference type="ARBA" id="ARBA00003976"/>
    </source>
</evidence>
<keyword evidence="9" id="KW-0677">Repeat</keyword>
<evidence type="ECO:0000256" key="9">
    <source>
        <dbReference type="ARBA" id="ARBA00022737"/>
    </source>
</evidence>
<dbReference type="EC" id="2.3.2.31" evidence="6"/>
<dbReference type="AlphaFoldDB" id="A0ABC8LEN7"/>
<comment type="catalytic activity">
    <reaction evidence="1">
        <text>[E2 ubiquitin-conjugating enzyme]-S-ubiquitinyl-L-cysteine + [acceptor protein]-L-lysine = [E2 ubiquitin-conjugating enzyme]-L-cysteine + [acceptor protein]-N(6)-ubiquitinyl-L-lysine.</text>
        <dbReference type="EC" id="2.3.2.31"/>
    </reaction>
</comment>
<dbReference type="EMBL" id="CAKOAT010538487">
    <property type="protein sequence ID" value="CAH8382042.1"/>
    <property type="molecule type" value="Genomic_DNA"/>
</dbReference>
<comment type="pathway">
    <text evidence="4">Protein modification; protein ubiquitination.</text>
</comment>
<dbReference type="InterPro" id="IPR044066">
    <property type="entry name" value="TRIAD_supradom"/>
</dbReference>
<comment type="similarity">
    <text evidence="5">Belongs to the RBR family. Ariadne subfamily.</text>
</comment>
<dbReference type="SUPFAM" id="SSF57850">
    <property type="entry name" value="RING/U-box"/>
    <property type="match status" value="3"/>
</dbReference>
<comment type="caution">
    <text evidence="15">The sequence shown here is derived from an EMBL/GenBank/DDBJ whole genome shotgun (WGS) entry which is preliminary data.</text>
</comment>
<keyword evidence="11" id="KW-0833">Ubl conjugation pathway</keyword>
<feature type="domain" description="RING-type" evidence="14">
    <location>
        <begin position="101"/>
        <end position="307"/>
    </location>
</feature>
<feature type="region of interest" description="Disordered" evidence="13">
    <location>
        <begin position="1"/>
        <end position="39"/>
    </location>
</feature>
<dbReference type="InterPro" id="IPR002867">
    <property type="entry name" value="IBR_dom"/>
</dbReference>
<proteinExistence type="inferred from homology"/>
<evidence type="ECO:0000313" key="16">
    <source>
        <dbReference type="Proteomes" id="UP001642260"/>
    </source>
</evidence>
<dbReference type="PROSITE" id="PS51873">
    <property type="entry name" value="TRIAD"/>
    <property type="match status" value="1"/>
</dbReference>
<dbReference type="PANTHER" id="PTHR11685">
    <property type="entry name" value="RBR FAMILY RING FINGER AND IBR DOMAIN-CONTAINING"/>
    <property type="match status" value="1"/>
</dbReference>
<keyword evidence="7" id="KW-0808">Transferase</keyword>
<protein>
    <recommendedName>
        <fullName evidence="6">RBR-type E3 ubiquitin transferase</fullName>
        <ecNumber evidence="6">2.3.2.31</ecNumber>
    </recommendedName>
</protein>
<dbReference type="FunFam" id="3.30.40.10:FF:000019">
    <property type="entry name" value="RBR-type E3 ubiquitin transferase"/>
    <property type="match status" value="1"/>
</dbReference>
<evidence type="ECO:0000256" key="2">
    <source>
        <dbReference type="ARBA" id="ARBA00001947"/>
    </source>
</evidence>
<accession>A0ABC8LEN7</accession>
<comment type="cofactor">
    <cofactor evidence="2">
        <name>Zn(2+)</name>
        <dbReference type="ChEBI" id="CHEBI:29105"/>
    </cofactor>
</comment>
<evidence type="ECO:0000256" key="4">
    <source>
        <dbReference type="ARBA" id="ARBA00004906"/>
    </source>
</evidence>
<dbReference type="FunFam" id="1.20.120.1750:FF:000027">
    <property type="entry name" value="RBR-type E3 ubiquitin transferase"/>
    <property type="match status" value="1"/>
</dbReference>
<evidence type="ECO:0000256" key="10">
    <source>
        <dbReference type="ARBA" id="ARBA00022771"/>
    </source>
</evidence>
<dbReference type="Pfam" id="PF22191">
    <property type="entry name" value="IBR_1"/>
    <property type="match status" value="1"/>
</dbReference>
<dbReference type="InterPro" id="IPR048962">
    <property type="entry name" value="ARIH1-like_UBL"/>
</dbReference>
<dbReference type="InterPro" id="IPR031127">
    <property type="entry name" value="E3_UB_ligase_RBR"/>
</dbReference>
<dbReference type="Gene3D" id="1.20.120.1750">
    <property type="match status" value="1"/>
</dbReference>
<dbReference type="GO" id="GO:0061630">
    <property type="term" value="F:ubiquitin protein ligase activity"/>
    <property type="evidence" value="ECO:0007669"/>
    <property type="project" value="UniProtKB-EC"/>
</dbReference>
<dbReference type="GO" id="GO:0008270">
    <property type="term" value="F:zinc ion binding"/>
    <property type="evidence" value="ECO:0007669"/>
    <property type="project" value="UniProtKB-KW"/>
</dbReference>
<evidence type="ECO:0000256" key="7">
    <source>
        <dbReference type="ARBA" id="ARBA00022679"/>
    </source>
</evidence>
<reference evidence="15 16" key="1">
    <citation type="submission" date="2022-03" db="EMBL/GenBank/DDBJ databases">
        <authorList>
            <person name="Macdonald S."/>
            <person name="Ahmed S."/>
            <person name="Newling K."/>
        </authorList>
    </citation>
    <scope>NUCLEOTIDE SEQUENCE [LARGE SCALE GENOMIC DNA]</scope>
</reference>
<dbReference type="SMART" id="SM00647">
    <property type="entry name" value="IBR"/>
    <property type="match status" value="2"/>
</dbReference>